<keyword evidence="1" id="KW-0472">Membrane</keyword>
<reference evidence="2 4" key="1">
    <citation type="journal article" date="2019" name="Sci. Rep.">
        <title>Orb-weaving spider Araneus ventricosus genome elucidates the spidroin gene catalogue.</title>
        <authorList>
            <person name="Kono N."/>
            <person name="Nakamura H."/>
            <person name="Ohtoshi R."/>
            <person name="Moran D.A.P."/>
            <person name="Shinohara A."/>
            <person name="Yoshida Y."/>
            <person name="Fujiwara M."/>
            <person name="Mori M."/>
            <person name="Tomita M."/>
            <person name="Arakawa K."/>
        </authorList>
    </citation>
    <scope>NUCLEOTIDE SEQUENCE [LARGE SCALE GENOMIC DNA]</scope>
</reference>
<keyword evidence="1" id="KW-1133">Transmembrane helix</keyword>
<gene>
    <name evidence="2" type="ORF">AVEN_37304_1</name>
    <name evidence="3" type="ORF">AVEN_40270_1</name>
</gene>
<organism evidence="2 4">
    <name type="scientific">Araneus ventricosus</name>
    <name type="common">Orbweaver spider</name>
    <name type="synonym">Epeira ventricosa</name>
    <dbReference type="NCBI Taxonomy" id="182803"/>
    <lineage>
        <taxon>Eukaryota</taxon>
        <taxon>Metazoa</taxon>
        <taxon>Ecdysozoa</taxon>
        <taxon>Arthropoda</taxon>
        <taxon>Chelicerata</taxon>
        <taxon>Arachnida</taxon>
        <taxon>Araneae</taxon>
        <taxon>Araneomorphae</taxon>
        <taxon>Entelegynae</taxon>
        <taxon>Araneoidea</taxon>
        <taxon>Araneidae</taxon>
        <taxon>Araneus</taxon>
    </lineage>
</organism>
<feature type="transmembrane region" description="Helical" evidence="1">
    <location>
        <begin position="64"/>
        <end position="87"/>
    </location>
</feature>
<evidence type="ECO:0000313" key="3">
    <source>
        <dbReference type="EMBL" id="GBM01107.1"/>
    </source>
</evidence>
<evidence type="ECO:0000313" key="2">
    <source>
        <dbReference type="EMBL" id="GBM01098.1"/>
    </source>
</evidence>
<protein>
    <submittedName>
        <fullName evidence="2">Uncharacterized protein</fullName>
    </submittedName>
</protein>
<dbReference type="EMBL" id="BGPR01085839">
    <property type="protein sequence ID" value="GBM01098.1"/>
    <property type="molecule type" value="Genomic_DNA"/>
</dbReference>
<dbReference type="Gene3D" id="1.10.287.770">
    <property type="entry name" value="YojJ-like"/>
    <property type="match status" value="1"/>
</dbReference>
<accession>A0A4Y2CBB6</accession>
<dbReference type="Proteomes" id="UP000499080">
    <property type="component" value="Unassembled WGS sequence"/>
</dbReference>
<dbReference type="AlphaFoldDB" id="A0A4Y2CBB6"/>
<dbReference type="EMBL" id="BGPR01085840">
    <property type="protein sequence ID" value="GBM01107.1"/>
    <property type="molecule type" value="Genomic_DNA"/>
</dbReference>
<comment type="caution">
    <text evidence="2">The sequence shown here is derived from an EMBL/GenBank/DDBJ whole genome shotgun (WGS) entry which is preliminary data.</text>
</comment>
<keyword evidence="4" id="KW-1185">Reference proteome</keyword>
<evidence type="ECO:0000313" key="4">
    <source>
        <dbReference type="Proteomes" id="UP000499080"/>
    </source>
</evidence>
<evidence type="ECO:0000256" key="1">
    <source>
        <dbReference type="SAM" id="Phobius"/>
    </source>
</evidence>
<keyword evidence="1" id="KW-0812">Transmembrane</keyword>
<name>A0A4Y2CBB6_ARAVE</name>
<proteinExistence type="predicted"/>
<sequence>MNGALNGASQHFFSWRYQIRLQHILHNSECFHYVKCCGSLERGCQLRCRPRLLAMVQNYEAWDLFSYIGGLVGCWLGISVWALAGIFEKSFRKATSSIHKLKSKAN</sequence>